<gene>
    <name evidence="1" type="ORF">RI108_00820</name>
</gene>
<evidence type="ECO:0000313" key="1">
    <source>
        <dbReference type="EMBL" id="WNC10005.1"/>
    </source>
</evidence>
<dbReference type="GO" id="GO:0006508">
    <property type="term" value="P:proteolysis"/>
    <property type="evidence" value="ECO:0007669"/>
    <property type="project" value="InterPro"/>
</dbReference>
<dbReference type="EMBL" id="CP134081">
    <property type="protein sequence ID" value="WNC10005.1"/>
    <property type="molecule type" value="Genomic_DNA"/>
</dbReference>
<reference evidence="1" key="1">
    <citation type="submission" date="2023-09" db="EMBL/GenBank/DDBJ databases">
        <title>First report of Pseudomonas coleopterorum DJ13 causing leaf spot on Rhododendron pulchrum Sweet in China.</title>
        <authorList>
            <person name="Zhang Y."/>
        </authorList>
    </citation>
    <scope>NUCLEOTIDE SEQUENCE</scope>
    <source>
        <strain evidence="1">DJ13</strain>
    </source>
</reference>
<dbReference type="Pfam" id="PF13365">
    <property type="entry name" value="Trypsin_2"/>
    <property type="match status" value="1"/>
</dbReference>
<dbReference type="PROSITE" id="PS00134">
    <property type="entry name" value="TRYPSIN_HIS"/>
    <property type="match status" value="1"/>
</dbReference>
<dbReference type="RefSeq" id="WP_310792111.1">
    <property type="nucleotide sequence ID" value="NZ_CP134081.1"/>
</dbReference>
<dbReference type="Proteomes" id="UP001258207">
    <property type="component" value="Chromosome"/>
</dbReference>
<dbReference type="AlphaFoldDB" id="A0AAJ6M087"/>
<name>A0AAJ6M087_9PSED</name>
<organism evidence="1 2">
    <name type="scientific">Pseudomonas coleopterorum</name>
    <dbReference type="NCBI Taxonomy" id="1605838"/>
    <lineage>
        <taxon>Bacteria</taxon>
        <taxon>Pseudomonadati</taxon>
        <taxon>Pseudomonadota</taxon>
        <taxon>Gammaproteobacteria</taxon>
        <taxon>Pseudomonadales</taxon>
        <taxon>Pseudomonadaceae</taxon>
        <taxon>Pseudomonas</taxon>
    </lineage>
</organism>
<evidence type="ECO:0000313" key="2">
    <source>
        <dbReference type="Proteomes" id="UP001258207"/>
    </source>
</evidence>
<accession>A0AAJ6M087</accession>
<sequence>MNIDFYKLAIALTFITVLPVPISAIDWGEGLPNLQPSQALLNGQGQHAAWEAIGRLTVEGGMECTGALLDTRQTGTPTDAPAYVLTAGHCTHPSNQPQRIAYQMDAEGSMTFNYFEDTQDQRKVFRVKRITWSTLRGSDLSIVELDASLQTVLKAGITPLKLRSEPSPAHQLPILVIGAPLAFQGAEGYLRMAACLAQPSAAVVEYMWVWVNEQSNGCHDIFPGVSGSPILDRFTNEIIGVIGTSTWGGGRSRCSRNDPCEVENGGITKQTNTSYGSKTQGLTKCFSAGRFAFNAVNCPLGAPTTFELGSDPLFDYLKGGDGTWQWEQTFSVNAPAIRYKYVRSATDCATLENYAEAIPSTGPVTVSHAMNEGPGITFLCVLPLETPDGPIRPLFSNSVLIFYRWLINPPSLMPPHYRRTYDAETRVHEFTLLPVTPELDMAGYRYKSGEPDKLDCLSDQDYQRINPSFGRFEVEVGSQPSVVCIAGMDMAGHQSPRIRLHLAPATIASNQ</sequence>
<proteinExistence type="predicted"/>
<protein>
    <submittedName>
        <fullName evidence="1">Trypsin-like peptidase domain-containing protein</fullName>
    </submittedName>
</protein>
<dbReference type="InterPro" id="IPR018114">
    <property type="entry name" value="TRYPSIN_HIS"/>
</dbReference>
<dbReference type="InterPro" id="IPR009003">
    <property type="entry name" value="Peptidase_S1_PA"/>
</dbReference>
<dbReference type="Gene3D" id="2.40.10.10">
    <property type="entry name" value="Trypsin-like serine proteases"/>
    <property type="match status" value="2"/>
</dbReference>
<dbReference type="GO" id="GO:0004252">
    <property type="term" value="F:serine-type endopeptidase activity"/>
    <property type="evidence" value="ECO:0007669"/>
    <property type="project" value="InterPro"/>
</dbReference>
<dbReference type="SUPFAM" id="SSF50494">
    <property type="entry name" value="Trypsin-like serine proteases"/>
    <property type="match status" value="1"/>
</dbReference>
<dbReference type="InterPro" id="IPR043504">
    <property type="entry name" value="Peptidase_S1_PA_chymotrypsin"/>
</dbReference>